<evidence type="ECO:0000313" key="8">
    <source>
        <dbReference type="Ensembl" id="ENSORLP00000018453.1"/>
    </source>
</evidence>
<dbReference type="InterPro" id="IPR026694">
    <property type="entry name" value="CUSTOS"/>
</dbReference>
<keyword evidence="9" id="KW-1185">Reference proteome</keyword>
<dbReference type="GO" id="GO:0016055">
    <property type="term" value="P:Wnt signaling pathway"/>
    <property type="evidence" value="ECO:0007669"/>
    <property type="project" value="UniProtKB-KW"/>
</dbReference>
<dbReference type="OMA" id="THNANPA"/>
<evidence type="ECO:0000256" key="4">
    <source>
        <dbReference type="ARBA" id="ARBA00022473"/>
    </source>
</evidence>
<protein>
    <recommendedName>
        <fullName evidence="3">Protein CUSTOS</fullName>
    </recommendedName>
</protein>
<evidence type="ECO:0000313" key="9">
    <source>
        <dbReference type="Proteomes" id="UP000001038"/>
    </source>
</evidence>
<dbReference type="STRING" id="8090.ENSORLP00000018453"/>
<accession>H2MIH3</accession>
<dbReference type="AlphaFoldDB" id="H2MIH3"/>
<reference evidence="8 9" key="1">
    <citation type="journal article" date="2007" name="Nature">
        <title>The medaka draft genome and insights into vertebrate genome evolution.</title>
        <authorList>
            <person name="Kasahara M."/>
            <person name="Naruse K."/>
            <person name="Sasaki S."/>
            <person name="Nakatani Y."/>
            <person name="Qu W."/>
            <person name="Ahsan B."/>
            <person name="Yamada T."/>
            <person name="Nagayasu Y."/>
            <person name="Doi K."/>
            <person name="Kasai Y."/>
            <person name="Jindo T."/>
            <person name="Kobayashi D."/>
            <person name="Shimada A."/>
            <person name="Toyoda A."/>
            <person name="Kuroki Y."/>
            <person name="Fujiyama A."/>
            <person name="Sasaki T."/>
            <person name="Shimizu A."/>
            <person name="Asakawa S."/>
            <person name="Shimizu N."/>
            <person name="Hashimoto S."/>
            <person name="Yang J."/>
            <person name="Lee Y."/>
            <person name="Matsushima K."/>
            <person name="Sugano S."/>
            <person name="Sakaizumi M."/>
            <person name="Narita T."/>
            <person name="Ohishi K."/>
            <person name="Haga S."/>
            <person name="Ohta F."/>
            <person name="Nomoto H."/>
            <person name="Nogata K."/>
            <person name="Morishita T."/>
            <person name="Endo T."/>
            <person name="Shin-I T."/>
            <person name="Takeda H."/>
            <person name="Morishita S."/>
            <person name="Kohara Y."/>
        </authorList>
    </citation>
    <scope>NUCLEOTIDE SEQUENCE [LARGE SCALE GENOMIC DNA]</scope>
    <source>
        <strain evidence="8 9">Hd-rR</strain>
    </source>
</reference>
<sequence length="187" mass="20812">MAADSSSSDDEELKKCREAVWDTHIHKAKDADSNEKESKRVVVAGHDHDAKNELQVTQGFQKHVAKKLGHYLDSCLSETRSKTSNYLTLTNCEDGDDDGGFRLFSTSIPGQKVTELPSTVRRRPIPSSSDSDSEMEMRLRETAVSVEDLVPASALLSSLTEPVGLEKIKKNAAKREENPKKKKKRKD</sequence>
<dbReference type="OrthoDB" id="10053459at2759"/>
<comment type="similarity">
    <text evidence="2">Belongs to the CUSTOS family.</text>
</comment>
<name>H2MIH3_ORYLA</name>
<reference evidence="8" key="3">
    <citation type="submission" date="2025-09" db="UniProtKB">
        <authorList>
            <consortium name="Ensembl"/>
        </authorList>
    </citation>
    <scope>IDENTIFICATION</scope>
    <source>
        <strain evidence="8">Hd-rR</strain>
    </source>
</reference>
<dbReference type="GO" id="GO:0030178">
    <property type="term" value="P:negative regulation of Wnt signaling pathway"/>
    <property type="evidence" value="ECO:0000318"/>
    <property type="project" value="GO_Central"/>
</dbReference>
<dbReference type="Bgee" id="ENSORLG00000014721">
    <property type="expression patterns" value="Expressed in animal zygote and 15 other cell types or tissues"/>
</dbReference>
<keyword evidence="5" id="KW-0879">Wnt signaling pathway</keyword>
<dbReference type="InParanoid" id="H2MIH3"/>
<dbReference type="Ensembl" id="ENSORLT00000018454.2">
    <property type="protein sequence ID" value="ENSORLP00000018453.1"/>
    <property type="gene ID" value="ENSORLG00000014721.2"/>
</dbReference>
<dbReference type="Proteomes" id="UP000001038">
    <property type="component" value="Chromosome 9"/>
</dbReference>
<keyword evidence="6" id="KW-0539">Nucleus</keyword>
<keyword evidence="4" id="KW-0217">Developmental protein</keyword>
<organism evidence="8 9">
    <name type="scientific">Oryzias latipes</name>
    <name type="common">Japanese rice fish</name>
    <name type="synonym">Japanese killifish</name>
    <dbReference type="NCBI Taxonomy" id="8090"/>
    <lineage>
        <taxon>Eukaryota</taxon>
        <taxon>Metazoa</taxon>
        <taxon>Chordata</taxon>
        <taxon>Craniata</taxon>
        <taxon>Vertebrata</taxon>
        <taxon>Euteleostomi</taxon>
        <taxon>Actinopterygii</taxon>
        <taxon>Neopterygii</taxon>
        <taxon>Teleostei</taxon>
        <taxon>Neoteleostei</taxon>
        <taxon>Acanthomorphata</taxon>
        <taxon>Ovalentaria</taxon>
        <taxon>Atherinomorphae</taxon>
        <taxon>Beloniformes</taxon>
        <taxon>Adrianichthyidae</taxon>
        <taxon>Oryziinae</taxon>
        <taxon>Oryzias</taxon>
    </lineage>
</organism>
<dbReference type="FunCoup" id="H2MIH3">
    <property type="interactions" value="648"/>
</dbReference>
<proteinExistence type="inferred from homology"/>
<dbReference type="PANTHER" id="PTHR14482:SF0">
    <property type="entry name" value="PROTEIN CUSTOS"/>
    <property type="match status" value="1"/>
</dbReference>
<dbReference type="eggNOG" id="ENOG502S3AI">
    <property type="taxonomic scope" value="Eukaryota"/>
</dbReference>
<dbReference type="PANTHER" id="PTHR14482">
    <property type="entry name" value="CHROMOSOME 12 ORF 43 HOMOLOG"/>
    <property type="match status" value="1"/>
</dbReference>
<dbReference type="HOGENOM" id="CLU_092827_1_0_1"/>
<dbReference type="KEGG" id="ola:101165894"/>
<dbReference type="GO" id="GO:0005635">
    <property type="term" value="C:nuclear envelope"/>
    <property type="evidence" value="ECO:0007669"/>
    <property type="project" value="UniProtKB-SubCell"/>
</dbReference>
<evidence type="ECO:0000256" key="2">
    <source>
        <dbReference type="ARBA" id="ARBA00008632"/>
    </source>
</evidence>
<evidence type="ECO:0000256" key="5">
    <source>
        <dbReference type="ARBA" id="ARBA00022687"/>
    </source>
</evidence>
<dbReference type="RefSeq" id="XP_004072602.1">
    <property type="nucleotide sequence ID" value="XM_004072554.3"/>
</dbReference>
<dbReference type="GeneID" id="101165894"/>
<reference evidence="8" key="2">
    <citation type="submission" date="2025-08" db="UniProtKB">
        <authorList>
            <consortium name="Ensembl"/>
        </authorList>
    </citation>
    <scope>IDENTIFICATION</scope>
    <source>
        <strain evidence="8">Hd-rR</strain>
    </source>
</reference>
<gene>
    <name evidence="8" type="primary">c9h12orf43</name>
</gene>
<evidence type="ECO:0000256" key="6">
    <source>
        <dbReference type="ARBA" id="ARBA00023242"/>
    </source>
</evidence>
<dbReference type="Pfam" id="PF23999">
    <property type="entry name" value="CUSTOS"/>
    <property type="match status" value="1"/>
</dbReference>
<evidence type="ECO:0000256" key="7">
    <source>
        <dbReference type="SAM" id="MobiDB-lite"/>
    </source>
</evidence>
<dbReference type="GO" id="GO:0060061">
    <property type="term" value="P:Spemann organizer formation"/>
    <property type="evidence" value="ECO:0000318"/>
    <property type="project" value="GO_Central"/>
</dbReference>
<dbReference type="CTD" id="101165894"/>
<comment type="subcellular location">
    <subcellularLocation>
        <location evidence="1">Nucleus envelope</location>
    </subcellularLocation>
</comment>
<evidence type="ECO:0000256" key="3">
    <source>
        <dbReference type="ARBA" id="ARBA00013465"/>
    </source>
</evidence>
<feature type="region of interest" description="Disordered" evidence="7">
    <location>
        <begin position="166"/>
        <end position="187"/>
    </location>
</feature>
<evidence type="ECO:0000256" key="1">
    <source>
        <dbReference type="ARBA" id="ARBA00004259"/>
    </source>
</evidence>
<dbReference type="GeneTree" id="ENSGT00390000010771"/>
<feature type="compositionally biased region" description="Basic and acidic residues" evidence="7">
    <location>
        <begin position="166"/>
        <end position="179"/>
    </location>
</feature>